<sequence>MNYLNYMFCILFNHKIKDEDEESLEIFNKENLNVKCKRCDCDLIIYLDKEDSDYYYIEEQ</sequence>
<dbReference type="Proteomes" id="UP001156919">
    <property type="component" value="Segment"/>
</dbReference>
<evidence type="ECO:0000313" key="2">
    <source>
        <dbReference type="Proteomes" id="UP001156919"/>
    </source>
</evidence>
<dbReference type="EMBL" id="ON649699">
    <property type="protein sequence ID" value="UVF62319.1"/>
    <property type="molecule type" value="Genomic_DNA"/>
</dbReference>
<proteinExistence type="predicted"/>
<accession>A0A976YF33</accession>
<reference evidence="1 2" key="1">
    <citation type="submission" date="2022-05" db="EMBL/GenBank/DDBJ databases">
        <title>Diverse viruses of marine archaea discovered using metagenomics.</title>
        <authorList>
            <person name="Zhou Y."/>
        </authorList>
    </citation>
    <scope>NUCLEOTIDE SEQUENCE [LARGE SCALE GENOMIC DNA]</scope>
    <source>
        <strain evidence="1">YSH_462411</strain>
    </source>
</reference>
<name>A0A976YF33_9CAUD</name>
<protein>
    <submittedName>
        <fullName evidence="1">Uncharacterized protein</fullName>
    </submittedName>
</protein>
<keyword evidence="2" id="KW-1185">Reference proteome</keyword>
<organism evidence="1 2">
    <name type="scientific">Nitrososphaeria virus YSH_462411</name>
    <dbReference type="NCBI Taxonomy" id="3071321"/>
    <lineage>
        <taxon>Viruses</taxon>
        <taxon>Duplodnaviria</taxon>
        <taxon>Heunggongvirae</taxon>
        <taxon>Uroviricota</taxon>
        <taxon>Caudoviricetes</taxon>
        <taxon>Juravirales</taxon>
        <taxon>Yangangviridae</taxon>
        <taxon>Nohelivirus</taxon>
        <taxon>Nohelivirus yangshanense</taxon>
    </lineage>
</organism>
<evidence type="ECO:0000313" key="1">
    <source>
        <dbReference type="EMBL" id="UVF62319.1"/>
    </source>
</evidence>